<dbReference type="InterPro" id="IPR009923">
    <property type="entry name" value="Dodecin"/>
</dbReference>
<evidence type="ECO:0008006" key="3">
    <source>
        <dbReference type="Google" id="ProtNLM"/>
    </source>
</evidence>
<dbReference type="AlphaFoldDB" id="F7XQD0"/>
<dbReference type="Pfam" id="PF07311">
    <property type="entry name" value="Dodecin"/>
    <property type="match status" value="1"/>
</dbReference>
<organism evidence="1 2">
    <name type="scientific">Methanosalsum zhilinae (strain DSM 4017 / NBRC 107636 / OCM 62 / WeN5)</name>
    <name type="common">Methanohalophilus zhilinae</name>
    <dbReference type="NCBI Taxonomy" id="679901"/>
    <lineage>
        <taxon>Archaea</taxon>
        <taxon>Methanobacteriati</taxon>
        <taxon>Methanobacteriota</taxon>
        <taxon>Stenosarchaea group</taxon>
        <taxon>Methanomicrobia</taxon>
        <taxon>Methanosarcinales</taxon>
        <taxon>Methanosarcinaceae</taxon>
        <taxon>Methanosalsum</taxon>
    </lineage>
</organism>
<dbReference type="HOGENOM" id="CLU_161196_3_1_2"/>
<dbReference type="STRING" id="679901.Mzhil_1761"/>
<name>F7XQD0_METZD</name>
<protein>
    <recommendedName>
        <fullName evidence="3">Dodecin</fullName>
    </recommendedName>
</protein>
<dbReference type="RefSeq" id="WP_013899032.1">
    <property type="nucleotide sequence ID" value="NC_015676.1"/>
</dbReference>
<dbReference type="KEGG" id="mzh:Mzhil_1761"/>
<dbReference type="InterPro" id="IPR036694">
    <property type="entry name" value="Dodecin-like_sf"/>
</dbReference>
<reference evidence="1 2" key="1">
    <citation type="submission" date="2010-07" db="EMBL/GenBank/DDBJ databases">
        <title>The complete genome of Methanosalsum zhilinae DSM 4017.</title>
        <authorList>
            <consortium name="US DOE Joint Genome Institute (JGI-PGF)"/>
            <person name="Lucas S."/>
            <person name="Copeland A."/>
            <person name="Lapidus A."/>
            <person name="Glavina del Rio T."/>
            <person name="Dalin E."/>
            <person name="Tice H."/>
            <person name="Bruce D."/>
            <person name="Goodwin L."/>
            <person name="Pitluck S."/>
            <person name="Kyrpides N."/>
            <person name="Mavromatis K."/>
            <person name="Ovchinnikova G."/>
            <person name="Daligault H."/>
            <person name="Detter J.C."/>
            <person name="Han C."/>
            <person name="Tapia R."/>
            <person name="Larimer F."/>
            <person name="Land M."/>
            <person name="Hauser L."/>
            <person name="Markowitz V."/>
            <person name="Cheng J.-F."/>
            <person name="Hugenholtz P."/>
            <person name="Woyke T."/>
            <person name="Wu D."/>
            <person name="Spring S."/>
            <person name="Schueler E."/>
            <person name="Brambilla E."/>
            <person name="Klenk H.-P."/>
            <person name="Eisen J.A."/>
        </authorList>
    </citation>
    <scope>NUCLEOTIDE SEQUENCE [LARGE SCALE GENOMIC DNA]</scope>
    <source>
        <strain evidence="2">DSM 4017 / NBRC 107636 / OCM 62 / WeN5</strain>
    </source>
</reference>
<dbReference type="SUPFAM" id="SSF89807">
    <property type="entry name" value="Dodecin-like"/>
    <property type="match status" value="1"/>
</dbReference>
<dbReference type="OrthoDB" id="187186at2157"/>
<proteinExistence type="predicted"/>
<dbReference type="EMBL" id="CP002101">
    <property type="protein sequence ID" value="AEH61596.1"/>
    <property type="molecule type" value="Genomic_DNA"/>
</dbReference>
<evidence type="ECO:0000313" key="1">
    <source>
        <dbReference type="EMBL" id="AEH61596.1"/>
    </source>
</evidence>
<dbReference type="Proteomes" id="UP000006622">
    <property type="component" value="Chromosome"/>
</dbReference>
<accession>F7XQD0</accession>
<dbReference type="InterPro" id="IPR025543">
    <property type="entry name" value="Dodecin-like"/>
</dbReference>
<dbReference type="GeneID" id="10823402"/>
<keyword evidence="2" id="KW-1185">Reference proteome</keyword>
<gene>
    <name evidence="1" type="ordered locus">Mzhil_1761</name>
</gene>
<dbReference type="Gene3D" id="3.30.1660.10">
    <property type="entry name" value="Flavin-binding protein dodecin"/>
    <property type="match status" value="1"/>
</dbReference>
<evidence type="ECO:0000313" key="2">
    <source>
        <dbReference type="Proteomes" id="UP000006622"/>
    </source>
</evidence>
<sequence>MTFVKIIETIGSSPQNWEDAVQNAVEEATQLPIFKSKSKITGVNIKNFDVEVEDNRVTRFLCRVEILLE</sequence>